<keyword evidence="5" id="KW-0808">Transferase</keyword>
<evidence type="ECO:0000256" key="5">
    <source>
        <dbReference type="ARBA" id="ARBA00022679"/>
    </source>
</evidence>
<accession>A0A1R1X6L2</accession>
<feature type="compositionally biased region" description="Basic and acidic residues" evidence="13">
    <location>
        <begin position="105"/>
        <end position="120"/>
    </location>
</feature>
<feature type="binding site" evidence="12">
    <location>
        <position position="951"/>
    </location>
    <ligand>
        <name>ATP</name>
        <dbReference type="ChEBI" id="CHEBI:30616"/>
    </ligand>
</feature>
<dbReference type="GO" id="GO:0032968">
    <property type="term" value="P:positive regulation of transcription elongation by RNA polymerase II"/>
    <property type="evidence" value="ECO:0007669"/>
    <property type="project" value="TreeGrafter"/>
</dbReference>
<dbReference type="FunFam" id="3.30.200.20:FF:000124">
    <property type="entry name" value="Cyclin-dependent kinase 4"/>
    <property type="match status" value="1"/>
</dbReference>
<dbReference type="InterPro" id="IPR017441">
    <property type="entry name" value="Protein_kinase_ATP_BS"/>
</dbReference>
<dbReference type="PANTHER" id="PTHR24056:SF546">
    <property type="entry name" value="CYCLIN-DEPENDENT KINASE 12"/>
    <property type="match status" value="1"/>
</dbReference>
<feature type="domain" description="Protein kinase" evidence="14">
    <location>
        <begin position="920"/>
        <end position="1258"/>
    </location>
</feature>
<dbReference type="Gene3D" id="1.10.510.10">
    <property type="entry name" value="Transferase(Phosphotransferase) domain 1"/>
    <property type="match status" value="1"/>
</dbReference>
<feature type="compositionally biased region" description="Polar residues" evidence="13">
    <location>
        <begin position="122"/>
        <end position="132"/>
    </location>
</feature>
<feature type="region of interest" description="Disordered" evidence="13">
    <location>
        <begin position="433"/>
        <end position="455"/>
    </location>
</feature>
<feature type="region of interest" description="Disordered" evidence="13">
    <location>
        <begin position="519"/>
        <end position="593"/>
    </location>
</feature>
<feature type="region of interest" description="Disordered" evidence="13">
    <location>
        <begin position="607"/>
        <end position="627"/>
    </location>
</feature>
<dbReference type="EMBL" id="LSSN01005096">
    <property type="protein sequence ID" value="OMJ10227.1"/>
    <property type="molecule type" value="Genomic_DNA"/>
</dbReference>
<name>A0A1R1X6L2_9FUNG</name>
<evidence type="ECO:0000256" key="6">
    <source>
        <dbReference type="ARBA" id="ARBA00022741"/>
    </source>
</evidence>
<dbReference type="InterPro" id="IPR008271">
    <property type="entry name" value="Ser/Thr_kinase_AS"/>
</dbReference>
<feature type="region of interest" description="Disordered" evidence="13">
    <location>
        <begin position="1273"/>
        <end position="1296"/>
    </location>
</feature>
<feature type="compositionally biased region" description="Polar residues" evidence="13">
    <location>
        <begin position="44"/>
        <end position="67"/>
    </location>
</feature>
<dbReference type="PROSITE" id="PS00107">
    <property type="entry name" value="PROTEIN_KINASE_ATP"/>
    <property type="match status" value="1"/>
</dbReference>
<feature type="compositionally biased region" description="Basic and acidic residues" evidence="13">
    <location>
        <begin position="379"/>
        <end position="389"/>
    </location>
</feature>
<evidence type="ECO:0000256" key="11">
    <source>
        <dbReference type="ARBA" id="ARBA00048367"/>
    </source>
</evidence>
<keyword evidence="9" id="KW-0539">Nucleus</keyword>
<evidence type="ECO:0000256" key="1">
    <source>
        <dbReference type="ARBA" id="ARBA00004123"/>
    </source>
</evidence>
<feature type="compositionally biased region" description="Basic and acidic residues" evidence="13">
    <location>
        <begin position="484"/>
        <end position="507"/>
    </location>
</feature>
<feature type="compositionally biased region" description="Low complexity" evidence="13">
    <location>
        <begin position="740"/>
        <end position="754"/>
    </location>
</feature>
<sequence>MIDSLNPSIKNSSSDINRISTNSHNNSSKSPNSSISHPKLSEISLKSQPINESATANVHTSTPNQNLHDYDSKKAGVNSPKLSSIMNPLLDPNNSITDSVQTHDSSFDKGDPKDYPKEYHPSSPSNSVSRLNNESRYKDTEISLNSNKYTDKYDSRSYKLDKYNDRDIYDSKDKYITPTKDSLSTSRNYDRYNLENGSRIYSSSRYSERSIDYDSASRNIDRYKDYDKFKLTDEPRDYGSTRYRSKSRDLDKKRYNDDPREYRLDDYKRSETDKYGYNDKYSDSLKSSERDRTRESGRSRARESVTEWYREKEKLKDRERERGKFKDSDKGRYRDRARDSERDKTRDGRSERDRYIDRDSYYDKYNDYYKNSDYASSQDRFKEKDKSRYDYSNSYHDYKYDRYSNTKDKYDDSYYSSRFDYKYDDYRRDRYDYKREDSSSYKSSRYYKESRSEYSRTKYNDEDYYKSSNSSLIKDGFKSPSKYTHNDNDLDSKHSPNVDESSSKDKDIYSHTYFQSGETSSLHRLLREREEAKRKRDAALARGEVYNDPLDSNPKQNLKGNSVPGAKALQLTSSDQSAPKNNLNSQNPSTEANSALPELFSSFKKQYDSASMASKPNPTHETPAVNQSYSSLPDPWNTGIFHNNFSNLNQNNGVNNTFIPSIIHNRYSRHPSLMQYNTHSTTLPFLRPHPPQYHQLPILPLQGNSALQGQVPPNTIDPTSIYPKNLSDNPSFVGSHGHHPSSLSLPNANNSQSNFPAQGMHQLKAVPNNLSAPLNYLENPPLPHNPSSLFEHGTNNLSSINTSTQKDTLVNVQSGLTDKNESSNLASKRQIESDAISSNPNLSSISSFSKAESSNNEKNAISHLSDPIKKGFINESAVSDNKSTNEFPNSDLIKGIDCPVKPSTVYVNKYKNSSKPKSKFEILTQVGEGTYGKVFKANMVNSEGSTLVALKRIRIDQERDGFPITAMREIKIMKSLDHPNIVKLVDVVSNSDRDIYMVMEYLGYDLSGLLARSDWILEQENIKSLVHQILSGLNHMHEYGIIHRDIKGSNILLNDKGELKIVDFGLARHYDAQLVNTADPSLNYTNRVITLWYRPPELLLGTTKYGPEVDIWSVGCVMAELFTKKPTFQGTNELSTLAQIFSLLGPPLKKTQNSDRGSLSVGSGKDRGHKSNDKISSSGDEEFVDIEYSDYYKGLPWFNMMHPKASQENKSSKSGNSNIFSSLSKLTSKCGLDLISEMLNLEPSLRPTAKACLNHDYFTKDLPKMVPVSRFPISGDWHDYESKADKKKRSIKPRKE</sequence>
<evidence type="ECO:0000256" key="10">
    <source>
        <dbReference type="ARBA" id="ARBA00047811"/>
    </source>
</evidence>
<feature type="compositionally biased region" description="Basic and acidic residues" evidence="13">
    <location>
        <begin position="446"/>
        <end position="455"/>
    </location>
</feature>
<dbReference type="Pfam" id="PF00069">
    <property type="entry name" value="Pkinase"/>
    <property type="match status" value="1"/>
</dbReference>
<evidence type="ECO:0000256" key="2">
    <source>
        <dbReference type="ARBA" id="ARBA00006485"/>
    </source>
</evidence>
<feature type="compositionally biased region" description="Polar residues" evidence="13">
    <location>
        <begin position="80"/>
        <end position="104"/>
    </location>
</feature>
<feature type="compositionally biased region" description="Polar residues" evidence="13">
    <location>
        <begin position="1"/>
        <end position="18"/>
    </location>
</feature>
<dbReference type="PROSITE" id="PS50011">
    <property type="entry name" value="PROTEIN_KINASE_DOM"/>
    <property type="match status" value="1"/>
</dbReference>
<comment type="similarity">
    <text evidence="2">Belongs to the protein kinase superfamily. CMGC Ser/Thr protein kinase family. CDC2/CDKX subfamily.</text>
</comment>
<feature type="region of interest" description="Disordered" evidence="13">
    <location>
        <begin position="234"/>
        <end position="396"/>
    </location>
</feature>
<dbReference type="PROSITE" id="PS00108">
    <property type="entry name" value="PROTEIN_KINASE_ST"/>
    <property type="match status" value="1"/>
</dbReference>
<evidence type="ECO:0000256" key="7">
    <source>
        <dbReference type="ARBA" id="ARBA00022777"/>
    </source>
</evidence>
<feature type="compositionally biased region" description="Polar residues" evidence="13">
    <location>
        <begin position="570"/>
        <end position="593"/>
    </location>
</feature>
<feature type="region of interest" description="Disordered" evidence="13">
    <location>
        <begin position="1"/>
        <end position="143"/>
    </location>
</feature>
<evidence type="ECO:0000256" key="9">
    <source>
        <dbReference type="ARBA" id="ARBA00023242"/>
    </source>
</evidence>
<dbReference type="SUPFAM" id="SSF56112">
    <property type="entry name" value="Protein kinase-like (PK-like)"/>
    <property type="match status" value="1"/>
</dbReference>
<proteinExistence type="inferred from homology"/>
<keyword evidence="8 12" id="KW-0067">ATP-binding</keyword>
<dbReference type="GO" id="GO:0008353">
    <property type="term" value="F:RNA polymerase II CTD heptapeptide repeat kinase activity"/>
    <property type="evidence" value="ECO:0007669"/>
    <property type="project" value="TreeGrafter"/>
</dbReference>
<dbReference type="GO" id="GO:0008024">
    <property type="term" value="C:cyclin/CDK positive transcription elongation factor complex"/>
    <property type="evidence" value="ECO:0007669"/>
    <property type="project" value="TreeGrafter"/>
</dbReference>
<keyword evidence="16" id="KW-1185">Reference proteome</keyword>
<feature type="compositionally biased region" description="Polar residues" evidence="13">
    <location>
        <begin position="785"/>
        <end position="827"/>
    </location>
</feature>
<keyword evidence="7 15" id="KW-0418">Kinase</keyword>
<reference evidence="15 16" key="1">
    <citation type="submission" date="2017-01" db="EMBL/GenBank/DDBJ databases">
        <authorList>
            <person name="Mah S.A."/>
            <person name="Swanson W.J."/>
            <person name="Moy G.W."/>
            <person name="Vacquier V.D."/>
        </authorList>
    </citation>
    <scope>NUCLEOTIDE SEQUENCE [LARGE SCALE GENOMIC DNA]</scope>
    <source>
        <strain evidence="15 16">GSMNP</strain>
    </source>
</reference>
<dbReference type="Proteomes" id="UP000187283">
    <property type="component" value="Unassembled WGS sequence"/>
</dbReference>
<evidence type="ECO:0000256" key="12">
    <source>
        <dbReference type="PROSITE-ProRule" id="PRU10141"/>
    </source>
</evidence>
<keyword evidence="6 12" id="KW-0547">Nucleotide-binding</keyword>
<dbReference type="STRING" id="133412.A0A1R1X6L2"/>
<dbReference type="FunFam" id="1.10.510.10:FF:000624">
    <property type="entry name" value="Mitogen-activated protein kinase"/>
    <property type="match status" value="1"/>
</dbReference>
<feature type="compositionally biased region" description="Low complexity" evidence="13">
    <location>
        <begin position="19"/>
        <end position="38"/>
    </location>
</feature>
<comment type="catalytic activity">
    <reaction evidence="11">
        <text>L-seryl-[protein] + ATP = O-phospho-L-seryl-[protein] + ADP + H(+)</text>
        <dbReference type="Rhea" id="RHEA:17989"/>
        <dbReference type="Rhea" id="RHEA-COMP:9863"/>
        <dbReference type="Rhea" id="RHEA-COMP:11604"/>
        <dbReference type="ChEBI" id="CHEBI:15378"/>
        <dbReference type="ChEBI" id="CHEBI:29999"/>
        <dbReference type="ChEBI" id="CHEBI:30616"/>
        <dbReference type="ChEBI" id="CHEBI:83421"/>
        <dbReference type="ChEBI" id="CHEBI:456216"/>
        <dbReference type="EC" id="2.7.11.22"/>
    </reaction>
</comment>
<dbReference type="GO" id="GO:0004693">
    <property type="term" value="F:cyclin-dependent protein serine/threonine kinase activity"/>
    <property type="evidence" value="ECO:0007669"/>
    <property type="project" value="UniProtKB-EC"/>
</dbReference>
<dbReference type="GO" id="GO:0005524">
    <property type="term" value="F:ATP binding"/>
    <property type="evidence" value="ECO:0007669"/>
    <property type="project" value="UniProtKB-UniRule"/>
</dbReference>
<dbReference type="InterPro" id="IPR011009">
    <property type="entry name" value="Kinase-like_dom_sf"/>
</dbReference>
<organism evidence="15 16">
    <name type="scientific">Smittium culicis</name>
    <dbReference type="NCBI Taxonomy" id="133412"/>
    <lineage>
        <taxon>Eukaryota</taxon>
        <taxon>Fungi</taxon>
        <taxon>Fungi incertae sedis</taxon>
        <taxon>Zoopagomycota</taxon>
        <taxon>Kickxellomycotina</taxon>
        <taxon>Harpellomycetes</taxon>
        <taxon>Harpellales</taxon>
        <taxon>Legeriomycetaceae</taxon>
        <taxon>Smittium</taxon>
    </lineage>
</organism>
<dbReference type="Gene3D" id="3.30.200.20">
    <property type="entry name" value="Phosphorylase Kinase, domain 1"/>
    <property type="match status" value="1"/>
</dbReference>
<protein>
    <recommendedName>
        <fullName evidence="3">cyclin-dependent kinase</fullName>
        <ecNumber evidence="3">2.7.11.22</ecNumber>
    </recommendedName>
</protein>
<feature type="compositionally biased region" description="Basic and acidic residues" evidence="13">
    <location>
        <begin position="246"/>
        <end position="367"/>
    </location>
</feature>
<feature type="region of interest" description="Disordered" evidence="13">
    <location>
        <begin position="714"/>
        <end position="756"/>
    </location>
</feature>
<evidence type="ECO:0000256" key="3">
    <source>
        <dbReference type="ARBA" id="ARBA00012425"/>
    </source>
</evidence>
<feature type="region of interest" description="Disordered" evidence="13">
    <location>
        <begin position="1149"/>
        <end position="1178"/>
    </location>
</feature>
<dbReference type="OrthoDB" id="204883at2759"/>
<evidence type="ECO:0000256" key="4">
    <source>
        <dbReference type="ARBA" id="ARBA00022527"/>
    </source>
</evidence>
<comment type="caution">
    <text evidence="15">The sequence shown here is derived from an EMBL/GenBank/DDBJ whole genome shotgun (WGS) entry which is preliminary data.</text>
</comment>
<feature type="compositionally biased region" description="Polar residues" evidence="13">
    <location>
        <begin position="1150"/>
        <end position="1161"/>
    </location>
</feature>
<dbReference type="GO" id="GO:0030332">
    <property type="term" value="F:cyclin binding"/>
    <property type="evidence" value="ECO:0007669"/>
    <property type="project" value="TreeGrafter"/>
</dbReference>
<evidence type="ECO:0000313" key="16">
    <source>
        <dbReference type="Proteomes" id="UP000187283"/>
    </source>
</evidence>
<feature type="region of interest" description="Disordered" evidence="13">
    <location>
        <begin position="475"/>
        <end position="507"/>
    </location>
</feature>
<feature type="region of interest" description="Disordered" evidence="13">
    <location>
        <begin position="776"/>
        <end position="862"/>
    </location>
</feature>
<feature type="compositionally biased region" description="Basic and acidic residues" evidence="13">
    <location>
        <begin position="1164"/>
        <end position="1173"/>
    </location>
</feature>
<evidence type="ECO:0000256" key="13">
    <source>
        <dbReference type="SAM" id="MobiDB-lite"/>
    </source>
</evidence>
<comment type="subcellular location">
    <subcellularLocation>
        <location evidence="1">Nucleus</location>
    </subcellularLocation>
</comment>
<dbReference type="EC" id="2.7.11.22" evidence="3"/>
<feature type="compositionally biased region" description="Basic residues" evidence="13">
    <location>
        <begin position="1285"/>
        <end position="1296"/>
    </location>
</feature>
<dbReference type="SMART" id="SM00220">
    <property type="entry name" value="S_TKc"/>
    <property type="match status" value="1"/>
</dbReference>
<feature type="compositionally biased region" description="Low complexity" evidence="13">
    <location>
        <begin position="836"/>
        <end position="859"/>
    </location>
</feature>
<feature type="compositionally biased region" description="Polar residues" evidence="13">
    <location>
        <begin position="608"/>
        <end position="627"/>
    </location>
</feature>
<feature type="compositionally biased region" description="Basic and acidic residues" evidence="13">
    <location>
        <begin position="525"/>
        <end position="539"/>
    </location>
</feature>
<dbReference type="InterPro" id="IPR050108">
    <property type="entry name" value="CDK"/>
</dbReference>
<keyword evidence="4" id="KW-0723">Serine/threonine-protein kinase</keyword>
<dbReference type="PANTHER" id="PTHR24056">
    <property type="entry name" value="CELL DIVISION PROTEIN KINASE"/>
    <property type="match status" value="1"/>
</dbReference>
<evidence type="ECO:0000256" key="8">
    <source>
        <dbReference type="ARBA" id="ARBA00022840"/>
    </source>
</evidence>
<comment type="catalytic activity">
    <reaction evidence="10">
        <text>L-threonyl-[protein] + ATP = O-phospho-L-threonyl-[protein] + ADP + H(+)</text>
        <dbReference type="Rhea" id="RHEA:46608"/>
        <dbReference type="Rhea" id="RHEA-COMP:11060"/>
        <dbReference type="Rhea" id="RHEA-COMP:11605"/>
        <dbReference type="ChEBI" id="CHEBI:15378"/>
        <dbReference type="ChEBI" id="CHEBI:30013"/>
        <dbReference type="ChEBI" id="CHEBI:30616"/>
        <dbReference type="ChEBI" id="CHEBI:61977"/>
        <dbReference type="ChEBI" id="CHEBI:456216"/>
        <dbReference type="EC" id="2.7.11.22"/>
    </reaction>
</comment>
<gene>
    <name evidence="15" type="ORF">AYI70_g10454</name>
</gene>
<evidence type="ECO:0000313" key="15">
    <source>
        <dbReference type="EMBL" id="OMJ10227.1"/>
    </source>
</evidence>
<dbReference type="InterPro" id="IPR000719">
    <property type="entry name" value="Prot_kinase_dom"/>
</dbReference>
<evidence type="ECO:0000259" key="14">
    <source>
        <dbReference type="PROSITE" id="PS50011"/>
    </source>
</evidence>